<proteinExistence type="predicted"/>
<organism evidence="1">
    <name type="scientific">marine sediment metagenome</name>
    <dbReference type="NCBI Taxonomy" id="412755"/>
    <lineage>
        <taxon>unclassified sequences</taxon>
        <taxon>metagenomes</taxon>
        <taxon>ecological metagenomes</taxon>
    </lineage>
</organism>
<evidence type="ECO:0000313" key="1">
    <source>
        <dbReference type="EMBL" id="KKK73257.1"/>
    </source>
</evidence>
<sequence>ALDCEPTEFIVVFATKTDPTEMTPNPPTPNPIKKAQTLGEIIRHLIELDQVSIRRIREHLAAQTDAPPELGLYEEQANTLRQQLRAVLDGGDDD</sequence>
<protein>
    <submittedName>
        <fullName evidence="1">Uncharacterized protein</fullName>
    </submittedName>
</protein>
<accession>A0A0F8XVW8</accession>
<gene>
    <name evidence="1" type="ORF">LCGC14_2895650</name>
</gene>
<reference evidence="1" key="1">
    <citation type="journal article" date="2015" name="Nature">
        <title>Complex archaea that bridge the gap between prokaryotes and eukaryotes.</title>
        <authorList>
            <person name="Spang A."/>
            <person name="Saw J.H."/>
            <person name="Jorgensen S.L."/>
            <person name="Zaremba-Niedzwiedzka K."/>
            <person name="Martijn J."/>
            <person name="Lind A.E."/>
            <person name="van Eijk R."/>
            <person name="Schleper C."/>
            <person name="Guy L."/>
            <person name="Ettema T.J."/>
        </authorList>
    </citation>
    <scope>NUCLEOTIDE SEQUENCE</scope>
</reference>
<name>A0A0F8XVW8_9ZZZZ</name>
<dbReference type="AlphaFoldDB" id="A0A0F8XVW8"/>
<feature type="non-terminal residue" evidence="1">
    <location>
        <position position="1"/>
    </location>
</feature>
<dbReference type="EMBL" id="LAZR01056867">
    <property type="protein sequence ID" value="KKK73257.1"/>
    <property type="molecule type" value="Genomic_DNA"/>
</dbReference>
<comment type="caution">
    <text evidence="1">The sequence shown here is derived from an EMBL/GenBank/DDBJ whole genome shotgun (WGS) entry which is preliminary data.</text>
</comment>